<proteinExistence type="predicted"/>
<feature type="transmembrane region" description="Helical" evidence="6">
    <location>
        <begin position="6"/>
        <end position="26"/>
    </location>
</feature>
<gene>
    <name evidence="7" type="ORF">AABB31_16330</name>
</gene>
<protein>
    <submittedName>
        <fullName evidence="7">LysE family translocator</fullName>
    </submittedName>
</protein>
<dbReference type="GO" id="GO:0005886">
    <property type="term" value="C:plasma membrane"/>
    <property type="evidence" value="ECO:0007669"/>
    <property type="project" value="UniProtKB-SubCell"/>
</dbReference>
<reference evidence="7" key="1">
    <citation type="submission" date="2024-08" db="EMBL/GenBank/DDBJ databases">
        <title>Phylogenomic analyses of a clade within the roseobacter group suggest taxonomic reassignments of species of the genera Aestuariivita, Citreicella, Loktanella, Nautella, Pelagibaca, Ruegeria, Thalassobius, Thiobacimonas and Tropicibacter, and the proposal o.</title>
        <authorList>
            <person name="Jeon C.O."/>
        </authorList>
    </citation>
    <scope>NUCLEOTIDE SEQUENCE</scope>
    <source>
        <strain evidence="7">SS1-5</strain>
    </source>
</reference>
<evidence type="ECO:0000256" key="6">
    <source>
        <dbReference type="SAM" id="Phobius"/>
    </source>
</evidence>
<feature type="transmembrane region" description="Helical" evidence="6">
    <location>
        <begin position="70"/>
        <end position="88"/>
    </location>
</feature>
<name>A0AAN0NJT8_9RHOB</name>
<evidence type="ECO:0000256" key="4">
    <source>
        <dbReference type="ARBA" id="ARBA00022989"/>
    </source>
</evidence>
<evidence type="ECO:0000256" key="2">
    <source>
        <dbReference type="ARBA" id="ARBA00022475"/>
    </source>
</evidence>
<evidence type="ECO:0000256" key="3">
    <source>
        <dbReference type="ARBA" id="ARBA00022692"/>
    </source>
</evidence>
<evidence type="ECO:0000256" key="5">
    <source>
        <dbReference type="ARBA" id="ARBA00023136"/>
    </source>
</evidence>
<feature type="transmembrane region" description="Helical" evidence="6">
    <location>
        <begin position="116"/>
        <end position="139"/>
    </location>
</feature>
<comment type="subcellular location">
    <subcellularLocation>
        <location evidence="1">Cell membrane</location>
        <topology evidence="1">Multi-pass membrane protein</topology>
    </subcellularLocation>
</comment>
<dbReference type="GO" id="GO:0015171">
    <property type="term" value="F:amino acid transmembrane transporter activity"/>
    <property type="evidence" value="ECO:0007669"/>
    <property type="project" value="TreeGrafter"/>
</dbReference>
<dbReference type="Pfam" id="PF01810">
    <property type="entry name" value="LysE"/>
    <property type="match status" value="1"/>
</dbReference>
<evidence type="ECO:0000313" key="8">
    <source>
        <dbReference type="Proteomes" id="UP001470809"/>
    </source>
</evidence>
<dbReference type="RefSeq" id="WP_342075907.1">
    <property type="nucleotide sequence ID" value="NZ_CP151767.2"/>
</dbReference>
<sequence>MSWVIFLSIVGIHLVAAMSPGPSFVMSVRTAASDGFGVATALALGFGLGATIWAIAAMAGLAFLFELVPALFTTLKIAGGAFLLFIAAKMWRHADAPLAAPADGATPRSAGSAIRLGLITFAANPKTAVFFAAVFVGLLPPDIPLVWRIAIIGAVFANETLWYIAVARLFSLPRPRAAYTRFKSMIDRLFGGLIGLFGVKIALT</sequence>
<dbReference type="Proteomes" id="UP001470809">
    <property type="component" value="Chromosome"/>
</dbReference>
<dbReference type="PANTHER" id="PTHR30086:SF19">
    <property type="entry name" value="THREONINE EFFLUX PROTEIN"/>
    <property type="match status" value="1"/>
</dbReference>
<keyword evidence="3 6" id="KW-0812">Transmembrane</keyword>
<organism evidence="7 8">
    <name type="scientific">Yoonia rhodophyticola</name>
    <dbReference type="NCBI Taxonomy" id="3137370"/>
    <lineage>
        <taxon>Bacteria</taxon>
        <taxon>Pseudomonadati</taxon>
        <taxon>Pseudomonadota</taxon>
        <taxon>Alphaproteobacteria</taxon>
        <taxon>Rhodobacterales</taxon>
        <taxon>Paracoccaceae</taxon>
        <taxon>Yoonia</taxon>
    </lineage>
</organism>
<evidence type="ECO:0000256" key="1">
    <source>
        <dbReference type="ARBA" id="ARBA00004651"/>
    </source>
</evidence>
<keyword evidence="4 6" id="KW-1133">Transmembrane helix</keyword>
<dbReference type="EMBL" id="CP151767">
    <property type="protein sequence ID" value="WZU66585.1"/>
    <property type="molecule type" value="Genomic_DNA"/>
</dbReference>
<feature type="transmembrane region" description="Helical" evidence="6">
    <location>
        <begin position="145"/>
        <end position="164"/>
    </location>
</feature>
<feature type="transmembrane region" description="Helical" evidence="6">
    <location>
        <begin position="38"/>
        <end position="64"/>
    </location>
</feature>
<dbReference type="InterPro" id="IPR001123">
    <property type="entry name" value="LeuE-type"/>
</dbReference>
<dbReference type="PANTHER" id="PTHR30086">
    <property type="entry name" value="ARGININE EXPORTER PROTEIN ARGO"/>
    <property type="match status" value="1"/>
</dbReference>
<accession>A0AAN0NJT8</accession>
<dbReference type="AlphaFoldDB" id="A0AAN0NJT8"/>
<evidence type="ECO:0000313" key="7">
    <source>
        <dbReference type="EMBL" id="WZU66585.1"/>
    </source>
</evidence>
<keyword evidence="2" id="KW-1003">Cell membrane</keyword>
<dbReference type="KEGG" id="yrh:AABB31_16330"/>
<keyword evidence="5 6" id="KW-0472">Membrane</keyword>
<keyword evidence="8" id="KW-1185">Reference proteome</keyword>